<sequence>MPGWFSLAAVAGTLHTAITLYWALGGKALLWTMGESFIAKFSDVMWVLFPLAIAKGLGAFAPIWLVRRGWPLRRLSRFVCWVGSAVLIAWGGVNTLVGNAVLLRAIHPSGGFNRSTMVGHAWIWDPLFLVWGLGLAVGMWVTRGDSAPVRQRSFELHQQERAQHRWGLLNG</sequence>
<proteinExistence type="predicted"/>
<evidence type="ECO:0000256" key="1">
    <source>
        <dbReference type="SAM" id="Phobius"/>
    </source>
</evidence>
<dbReference type="InterPro" id="IPR025058">
    <property type="entry name" value="DUF3995"/>
</dbReference>
<accession>A0ABN2BHL9</accession>
<dbReference type="Proteomes" id="UP001501288">
    <property type="component" value="Unassembled WGS sequence"/>
</dbReference>
<dbReference type="RefSeq" id="WP_346030103.1">
    <property type="nucleotide sequence ID" value="NZ_BAAANV010000033.1"/>
</dbReference>
<keyword evidence="1" id="KW-0472">Membrane</keyword>
<evidence type="ECO:0000313" key="2">
    <source>
        <dbReference type="EMBL" id="GAA1541252.1"/>
    </source>
</evidence>
<dbReference type="EMBL" id="BAAANV010000033">
    <property type="protein sequence ID" value="GAA1541252.1"/>
    <property type="molecule type" value="Genomic_DNA"/>
</dbReference>
<feature type="transmembrane region" description="Helical" evidence="1">
    <location>
        <begin position="7"/>
        <end position="24"/>
    </location>
</feature>
<comment type="caution">
    <text evidence="2">The sequence shown here is derived from an EMBL/GenBank/DDBJ whole genome shotgun (WGS) entry which is preliminary data.</text>
</comment>
<dbReference type="Pfam" id="PF13160">
    <property type="entry name" value="DUF3995"/>
    <property type="match status" value="1"/>
</dbReference>
<feature type="transmembrane region" description="Helical" evidence="1">
    <location>
        <begin position="78"/>
        <end position="102"/>
    </location>
</feature>
<evidence type="ECO:0000313" key="3">
    <source>
        <dbReference type="Proteomes" id="UP001501288"/>
    </source>
</evidence>
<keyword evidence="3" id="KW-1185">Reference proteome</keyword>
<keyword evidence="1" id="KW-0812">Transmembrane</keyword>
<organism evidence="2 3">
    <name type="scientific">Dermacoccus barathri</name>
    <dbReference type="NCBI Taxonomy" id="322601"/>
    <lineage>
        <taxon>Bacteria</taxon>
        <taxon>Bacillati</taxon>
        <taxon>Actinomycetota</taxon>
        <taxon>Actinomycetes</taxon>
        <taxon>Micrococcales</taxon>
        <taxon>Dermacoccaceae</taxon>
        <taxon>Dermacoccus</taxon>
    </lineage>
</organism>
<gene>
    <name evidence="2" type="ORF">GCM10009762_13440</name>
</gene>
<feature type="transmembrane region" description="Helical" evidence="1">
    <location>
        <begin position="122"/>
        <end position="142"/>
    </location>
</feature>
<feature type="transmembrane region" description="Helical" evidence="1">
    <location>
        <begin position="44"/>
        <end position="66"/>
    </location>
</feature>
<name>A0ABN2BHL9_9MICO</name>
<keyword evidence="1" id="KW-1133">Transmembrane helix</keyword>
<reference evidence="2 3" key="1">
    <citation type="journal article" date="2019" name="Int. J. Syst. Evol. Microbiol.">
        <title>The Global Catalogue of Microorganisms (GCM) 10K type strain sequencing project: providing services to taxonomists for standard genome sequencing and annotation.</title>
        <authorList>
            <consortium name="The Broad Institute Genomics Platform"/>
            <consortium name="The Broad Institute Genome Sequencing Center for Infectious Disease"/>
            <person name="Wu L."/>
            <person name="Ma J."/>
        </authorList>
    </citation>
    <scope>NUCLEOTIDE SEQUENCE [LARGE SCALE GENOMIC DNA]</scope>
    <source>
        <strain evidence="2 3">JCM 14588</strain>
    </source>
</reference>
<protein>
    <submittedName>
        <fullName evidence="2">DUF3995 domain-containing protein</fullName>
    </submittedName>
</protein>